<dbReference type="EMBL" id="FOYZ01000028">
    <property type="protein sequence ID" value="SFS08970.1"/>
    <property type="molecule type" value="Genomic_DNA"/>
</dbReference>
<keyword evidence="2" id="KW-0540">Nuclease</keyword>
<proteinExistence type="predicted"/>
<protein>
    <recommendedName>
        <fullName evidence="4">VRR-NUC domain-containing protein</fullName>
    </recommendedName>
</protein>
<evidence type="ECO:0000313" key="6">
    <source>
        <dbReference type="Proteomes" id="UP000199659"/>
    </source>
</evidence>
<dbReference type="Gene3D" id="3.40.1350.10">
    <property type="match status" value="1"/>
</dbReference>
<evidence type="ECO:0000256" key="3">
    <source>
        <dbReference type="ARBA" id="ARBA00022801"/>
    </source>
</evidence>
<feature type="domain" description="VRR-NUC" evidence="4">
    <location>
        <begin position="19"/>
        <end position="83"/>
    </location>
</feature>
<dbReference type="GO" id="GO:0004518">
    <property type="term" value="F:nuclease activity"/>
    <property type="evidence" value="ECO:0007669"/>
    <property type="project" value="UniProtKB-KW"/>
</dbReference>
<dbReference type="GO" id="GO:0003676">
    <property type="term" value="F:nucleic acid binding"/>
    <property type="evidence" value="ECO:0007669"/>
    <property type="project" value="InterPro"/>
</dbReference>
<keyword evidence="3" id="KW-0378">Hydrolase</keyword>
<organism evidence="5 6">
    <name type="scientific">Anaeromicropila populeti</name>
    <dbReference type="NCBI Taxonomy" id="37658"/>
    <lineage>
        <taxon>Bacteria</taxon>
        <taxon>Bacillati</taxon>
        <taxon>Bacillota</taxon>
        <taxon>Clostridia</taxon>
        <taxon>Lachnospirales</taxon>
        <taxon>Lachnospiraceae</taxon>
        <taxon>Anaeromicropila</taxon>
    </lineage>
</organism>
<gene>
    <name evidence="5" type="ORF">SAMN05661086_03704</name>
</gene>
<evidence type="ECO:0000256" key="1">
    <source>
        <dbReference type="ARBA" id="ARBA00001946"/>
    </source>
</evidence>
<dbReference type="InterPro" id="IPR011856">
    <property type="entry name" value="tRNA_endonuc-like_dom_sf"/>
</dbReference>
<evidence type="ECO:0000313" key="5">
    <source>
        <dbReference type="EMBL" id="SFS08970.1"/>
    </source>
</evidence>
<dbReference type="STRING" id="37658.SAMN05661086_03704"/>
<evidence type="ECO:0000259" key="4">
    <source>
        <dbReference type="SMART" id="SM00990"/>
    </source>
</evidence>
<name>A0A1I6LZU9_9FIRM</name>
<dbReference type="GO" id="GO:0016788">
    <property type="term" value="F:hydrolase activity, acting on ester bonds"/>
    <property type="evidence" value="ECO:0007669"/>
    <property type="project" value="InterPro"/>
</dbReference>
<evidence type="ECO:0000256" key="2">
    <source>
        <dbReference type="ARBA" id="ARBA00022722"/>
    </source>
</evidence>
<dbReference type="AlphaFoldDB" id="A0A1I6LZU9"/>
<sequence>MLGYHLLGKWRGEVLVMIDSEKRIEQKMTQEVKKLGGRAVKFVSPGWDGVPDRIVFFPGGRVAFVEVKAPGKKLRPLQLKRKK</sequence>
<comment type="cofactor">
    <cofactor evidence="1">
        <name>Mg(2+)</name>
        <dbReference type="ChEBI" id="CHEBI:18420"/>
    </cofactor>
</comment>
<feature type="non-terminal residue" evidence="5">
    <location>
        <position position="83"/>
    </location>
</feature>
<dbReference type="SMART" id="SM00990">
    <property type="entry name" value="VRR_NUC"/>
    <property type="match status" value="1"/>
</dbReference>
<reference evidence="5 6" key="1">
    <citation type="submission" date="2016-10" db="EMBL/GenBank/DDBJ databases">
        <authorList>
            <person name="de Groot N.N."/>
        </authorList>
    </citation>
    <scope>NUCLEOTIDE SEQUENCE [LARGE SCALE GENOMIC DNA]</scope>
    <source>
        <strain evidence="5 6">743A</strain>
    </source>
</reference>
<accession>A0A1I6LZU9</accession>
<dbReference type="Proteomes" id="UP000199659">
    <property type="component" value="Unassembled WGS sequence"/>
</dbReference>
<dbReference type="InterPro" id="IPR014883">
    <property type="entry name" value="VRR_NUC"/>
</dbReference>
<keyword evidence="6" id="KW-1185">Reference proteome</keyword>